<dbReference type="KEGG" id="aagg:ETAA8_47230"/>
<feature type="domain" description="DUF6690" evidence="2">
    <location>
        <begin position="3"/>
        <end position="223"/>
    </location>
</feature>
<name>A0A517YHB7_9BACT</name>
<accession>A0A517YHB7</accession>
<dbReference type="OrthoDB" id="258357at2"/>
<feature type="region of interest" description="Disordered" evidence="1">
    <location>
        <begin position="215"/>
        <end position="235"/>
    </location>
</feature>
<dbReference type="AlphaFoldDB" id="A0A517YHB7"/>
<proteinExistence type="predicted"/>
<evidence type="ECO:0000313" key="3">
    <source>
        <dbReference type="EMBL" id="QDU29608.1"/>
    </source>
</evidence>
<dbReference type="RefSeq" id="WP_145093667.1">
    <property type="nucleotide sequence ID" value="NZ_CP036274.1"/>
</dbReference>
<keyword evidence="4" id="KW-1185">Reference proteome</keyword>
<feature type="compositionally biased region" description="Polar residues" evidence="1">
    <location>
        <begin position="225"/>
        <end position="235"/>
    </location>
</feature>
<gene>
    <name evidence="3" type="ORF">ETAA8_47230</name>
</gene>
<evidence type="ECO:0000313" key="4">
    <source>
        <dbReference type="Proteomes" id="UP000315017"/>
    </source>
</evidence>
<sequence>MFNRGMLFLIVLGAAIVVPYVMFDDGLSKTAKSEYQRFFGGSGATADSSSSSFSWFQNQPPQLPLDQGPALPPVSLEEALRMDISPVWVTSRWARVSTVLGDTDQMGMRVALVSGTQSHDVAGSLTYYFDKHHQLQRVTFTGLTGDESRVITHLMNKFGLRPVPTVAAGLYQAPAGAGKTSMAQVNHLPVVRASEANSRCELAVDLYRPGPIVPVSAAKQPEQPRGQNTPGPRIW</sequence>
<dbReference type="InterPro" id="IPR046512">
    <property type="entry name" value="DUF6690"/>
</dbReference>
<dbReference type="Pfam" id="PF20397">
    <property type="entry name" value="DUF6690"/>
    <property type="match status" value="1"/>
</dbReference>
<evidence type="ECO:0000259" key="2">
    <source>
        <dbReference type="Pfam" id="PF20397"/>
    </source>
</evidence>
<reference evidence="3 4" key="1">
    <citation type="submission" date="2019-02" db="EMBL/GenBank/DDBJ databases">
        <title>Deep-cultivation of Planctomycetes and their phenomic and genomic characterization uncovers novel biology.</title>
        <authorList>
            <person name="Wiegand S."/>
            <person name="Jogler M."/>
            <person name="Boedeker C."/>
            <person name="Pinto D."/>
            <person name="Vollmers J."/>
            <person name="Rivas-Marin E."/>
            <person name="Kohn T."/>
            <person name="Peeters S.H."/>
            <person name="Heuer A."/>
            <person name="Rast P."/>
            <person name="Oberbeckmann S."/>
            <person name="Bunk B."/>
            <person name="Jeske O."/>
            <person name="Meyerdierks A."/>
            <person name="Storesund J.E."/>
            <person name="Kallscheuer N."/>
            <person name="Luecker S."/>
            <person name="Lage O.M."/>
            <person name="Pohl T."/>
            <person name="Merkel B.J."/>
            <person name="Hornburger P."/>
            <person name="Mueller R.-W."/>
            <person name="Bruemmer F."/>
            <person name="Labrenz M."/>
            <person name="Spormann A.M."/>
            <person name="Op den Camp H."/>
            <person name="Overmann J."/>
            <person name="Amann R."/>
            <person name="Jetten M.S.M."/>
            <person name="Mascher T."/>
            <person name="Medema M.H."/>
            <person name="Devos D.P."/>
            <person name="Kaster A.-K."/>
            <person name="Ovreas L."/>
            <person name="Rohde M."/>
            <person name="Galperin M.Y."/>
            <person name="Jogler C."/>
        </authorList>
    </citation>
    <scope>NUCLEOTIDE SEQUENCE [LARGE SCALE GENOMIC DNA]</scope>
    <source>
        <strain evidence="3 4">ETA_A8</strain>
    </source>
</reference>
<protein>
    <recommendedName>
        <fullName evidence="2">DUF6690 domain-containing protein</fullName>
    </recommendedName>
</protein>
<dbReference type="EMBL" id="CP036274">
    <property type="protein sequence ID" value="QDU29608.1"/>
    <property type="molecule type" value="Genomic_DNA"/>
</dbReference>
<organism evidence="3 4">
    <name type="scientific">Anatilimnocola aggregata</name>
    <dbReference type="NCBI Taxonomy" id="2528021"/>
    <lineage>
        <taxon>Bacteria</taxon>
        <taxon>Pseudomonadati</taxon>
        <taxon>Planctomycetota</taxon>
        <taxon>Planctomycetia</taxon>
        <taxon>Pirellulales</taxon>
        <taxon>Pirellulaceae</taxon>
        <taxon>Anatilimnocola</taxon>
    </lineage>
</organism>
<evidence type="ECO:0000256" key="1">
    <source>
        <dbReference type="SAM" id="MobiDB-lite"/>
    </source>
</evidence>
<dbReference type="Proteomes" id="UP000315017">
    <property type="component" value="Chromosome"/>
</dbReference>